<gene>
    <name evidence="1" type="ORF">C7B65_06555</name>
</gene>
<evidence type="ECO:0000313" key="2">
    <source>
        <dbReference type="Proteomes" id="UP000238634"/>
    </source>
</evidence>
<dbReference type="Proteomes" id="UP000238634">
    <property type="component" value="Unassembled WGS sequence"/>
</dbReference>
<protein>
    <submittedName>
        <fullName evidence="1">Uncharacterized protein</fullName>
    </submittedName>
</protein>
<dbReference type="AlphaFoldDB" id="A0A2T1DJB9"/>
<dbReference type="EMBL" id="PVWG01000005">
    <property type="protein sequence ID" value="PSB20562.1"/>
    <property type="molecule type" value="Genomic_DNA"/>
</dbReference>
<keyword evidence="2" id="KW-1185">Reference proteome</keyword>
<reference evidence="1 2" key="1">
    <citation type="submission" date="2018-02" db="EMBL/GenBank/DDBJ databases">
        <authorList>
            <person name="Cohen D.B."/>
            <person name="Kent A.D."/>
        </authorList>
    </citation>
    <scope>NUCLEOTIDE SEQUENCE [LARGE SCALE GENOMIC DNA]</scope>
    <source>
        <strain evidence="1 2">ULC007</strain>
    </source>
</reference>
<organism evidence="1 2">
    <name type="scientific">Phormidesmis priestleyi ULC007</name>
    <dbReference type="NCBI Taxonomy" id="1920490"/>
    <lineage>
        <taxon>Bacteria</taxon>
        <taxon>Bacillati</taxon>
        <taxon>Cyanobacteriota</taxon>
        <taxon>Cyanophyceae</taxon>
        <taxon>Leptolyngbyales</taxon>
        <taxon>Leptolyngbyaceae</taxon>
        <taxon>Phormidesmis</taxon>
    </lineage>
</organism>
<reference evidence="1 2" key="2">
    <citation type="submission" date="2018-03" db="EMBL/GenBank/DDBJ databases">
        <title>The ancient ancestry and fast evolution of plastids.</title>
        <authorList>
            <person name="Moore K.R."/>
            <person name="Magnabosco C."/>
            <person name="Momper L."/>
            <person name="Gold D.A."/>
            <person name="Bosak T."/>
            <person name="Fournier G.P."/>
        </authorList>
    </citation>
    <scope>NUCLEOTIDE SEQUENCE [LARGE SCALE GENOMIC DNA]</scope>
    <source>
        <strain evidence="1 2">ULC007</strain>
    </source>
</reference>
<proteinExistence type="predicted"/>
<dbReference type="STRING" id="1920490.GCA_001895925_02592"/>
<evidence type="ECO:0000313" key="1">
    <source>
        <dbReference type="EMBL" id="PSB20562.1"/>
    </source>
</evidence>
<comment type="caution">
    <text evidence="1">The sequence shown here is derived from an EMBL/GenBank/DDBJ whole genome shotgun (WGS) entry which is preliminary data.</text>
</comment>
<accession>A0A2T1DJB9</accession>
<sequence length="65" mass="7420">MNPVRRIDPCEVAIVRTAIRETLSNPTLMSYDRRAIVLALEELLTDLKQRLSSENSDTFVAMKNL</sequence>
<name>A0A2T1DJB9_9CYAN</name>
<dbReference type="RefSeq" id="WP_073070030.1">
    <property type="nucleotide sequence ID" value="NZ_MPPI01000005.1"/>
</dbReference>